<dbReference type="AlphaFoldDB" id="A0A077R2M6"/>
<dbReference type="GO" id="GO:0001965">
    <property type="term" value="F:G-protein alpha-subunit binding"/>
    <property type="evidence" value="ECO:0007669"/>
    <property type="project" value="TreeGrafter"/>
</dbReference>
<evidence type="ECO:0000256" key="4">
    <source>
        <dbReference type="SAM" id="MobiDB-lite"/>
    </source>
</evidence>
<evidence type="ECO:0000256" key="2">
    <source>
        <dbReference type="ARBA" id="ARBA00022658"/>
    </source>
</evidence>
<evidence type="ECO:0000313" key="5">
    <source>
        <dbReference type="EMBL" id="CDI56790.1"/>
    </source>
</evidence>
<dbReference type="InterPro" id="IPR019318">
    <property type="entry name" value="Gua_nucleotide_exch_fac_Ric8"/>
</dbReference>
<dbReference type="GO" id="GO:0005085">
    <property type="term" value="F:guanyl-nucleotide exchange factor activity"/>
    <property type="evidence" value="ECO:0007669"/>
    <property type="project" value="UniProtKB-KW"/>
</dbReference>
<proteinExistence type="inferred from homology"/>
<feature type="compositionally biased region" description="Basic and acidic residues" evidence="4">
    <location>
        <begin position="180"/>
        <end position="192"/>
    </location>
</feature>
<evidence type="ECO:0000256" key="3">
    <source>
        <dbReference type="ARBA" id="ARBA00023186"/>
    </source>
</evidence>
<dbReference type="EMBL" id="HG529700">
    <property type="protein sequence ID" value="CDI56790.1"/>
    <property type="molecule type" value="Genomic_DNA"/>
</dbReference>
<keyword evidence="2" id="KW-0344">Guanine-nucleotide releasing factor</keyword>
<feature type="non-terminal residue" evidence="5">
    <location>
        <position position="453"/>
    </location>
</feature>
<dbReference type="GO" id="GO:0007186">
    <property type="term" value="P:G protein-coupled receptor signaling pathway"/>
    <property type="evidence" value="ECO:0007669"/>
    <property type="project" value="TreeGrafter"/>
</dbReference>
<feature type="compositionally biased region" description="Low complexity" evidence="4">
    <location>
        <begin position="129"/>
        <end position="139"/>
    </location>
</feature>
<feature type="region of interest" description="Disordered" evidence="4">
    <location>
        <begin position="123"/>
        <end position="154"/>
    </location>
</feature>
<dbReference type="PANTHER" id="PTHR12425">
    <property type="entry name" value="SYNEMBRYN"/>
    <property type="match status" value="1"/>
</dbReference>
<comment type="similarity">
    <text evidence="1">Belongs to the synembryn family.</text>
</comment>
<feature type="compositionally biased region" description="Basic and acidic residues" evidence="4">
    <location>
        <begin position="418"/>
        <end position="434"/>
    </location>
</feature>
<dbReference type="GO" id="GO:0005737">
    <property type="term" value="C:cytoplasm"/>
    <property type="evidence" value="ECO:0007669"/>
    <property type="project" value="TreeGrafter"/>
</dbReference>
<evidence type="ECO:0000256" key="1">
    <source>
        <dbReference type="ARBA" id="ARBA00009049"/>
    </source>
</evidence>
<name>A0A077R2M6_9BASI</name>
<dbReference type="Pfam" id="PF10165">
    <property type="entry name" value="Ric8"/>
    <property type="match status" value="2"/>
</dbReference>
<feature type="region of interest" description="Disordered" evidence="4">
    <location>
        <begin position="393"/>
        <end position="453"/>
    </location>
</feature>
<protein>
    <submittedName>
        <fullName evidence="5">Uncharacterized protein</fullName>
    </submittedName>
</protein>
<organism evidence="5">
    <name type="scientific">Melanopsichium pennsylvanicum 4</name>
    <dbReference type="NCBI Taxonomy" id="1398559"/>
    <lineage>
        <taxon>Eukaryota</taxon>
        <taxon>Fungi</taxon>
        <taxon>Dikarya</taxon>
        <taxon>Basidiomycota</taxon>
        <taxon>Ustilaginomycotina</taxon>
        <taxon>Ustilaginomycetes</taxon>
        <taxon>Ustilaginales</taxon>
        <taxon>Ustilaginaceae</taxon>
        <taxon>Melanopsichium</taxon>
    </lineage>
</organism>
<accession>A0A077R2M6</accession>
<sequence>MSDVIREYLSLPSSVRVSSPNQVQQWLDALLSGGLNLLGSVTDSIRTKLSVALLNDIAAASGTRDGDYLLNARSSVGWNSATRFSALKLLKELSRLPGGSAPLGDPEALRVLLQQVDFPKQRVRRSSIATSKLSASTPSTPTPSTPTPSNGAPSTLSVSTYSLVSIAKTLRRAVSKRASHQSDRCTKDRDVPSSESSSDEYDVSGDPDWLITDMALRCLNNALYLNQDARLPFSSQDIGGGHVAVALLSRPYDTPADILFLAARLLFFSTLFESPFNKIAVTTLNAVNIEAACVDALVKASLEKGSNPNAASSVLVASGVKGSEGSNGRVVDPITGVYEATEEEKAMDEINTMTEEEKEAEAEKLFVLFDRLNKTGVVQVRHPMATAKDEGRFEEVDENVDKEERERIEKEDEEVESQVEREMAAYKKRKEESSIRAQKFMSQPSLHNHKSST</sequence>
<reference evidence="5" key="1">
    <citation type="journal article" date="2014" name="Genome Biol. Evol.">
        <title>Gene Loss Rather Than Gene Gain Is Associated with a Host Jump from Monocots to Dicots in the Smut Fungus Melanopsichium pennsylvanicum.</title>
        <authorList>
            <person name="Sharma R."/>
            <person name="Mishra B."/>
            <person name="Runge F."/>
            <person name="Thines M."/>
        </authorList>
    </citation>
    <scope>NUCLEOTIDE SEQUENCE</scope>
    <source>
        <strain evidence="5">4</strain>
    </source>
</reference>
<feature type="region of interest" description="Disordered" evidence="4">
    <location>
        <begin position="175"/>
        <end position="203"/>
    </location>
</feature>
<dbReference type="PANTHER" id="PTHR12425:SF5">
    <property type="entry name" value="SYNEMBRYN"/>
    <property type="match status" value="1"/>
</dbReference>
<keyword evidence="3" id="KW-0143">Chaperone</keyword>